<gene>
    <name evidence="2" type="ORF">NK6_3091</name>
</gene>
<dbReference type="EMBL" id="AP014685">
    <property type="protein sequence ID" value="BAR56271.1"/>
    <property type="molecule type" value="Genomic_DNA"/>
</dbReference>
<dbReference type="AlphaFoldDB" id="A0A0E4BMY2"/>
<evidence type="ECO:0000313" key="3">
    <source>
        <dbReference type="Proteomes" id="UP000063308"/>
    </source>
</evidence>
<evidence type="ECO:0000313" key="2">
    <source>
        <dbReference type="EMBL" id="BAR56271.1"/>
    </source>
</evidence>
<protein>
    <submittedName>
        <fullName evidence="2">Uncharacterized protein</fullName>
    </submittedName>
</protein>
<evidence type="ECO:0000256" key="1">
    <source>
        <dbReference type="SAM" id="MobiDB-lite"/>
    </source>
</evidence>
<feature type="region of interest" description="Disordered" evidence="1">
    <location>
        <begin position="1"/>
        <end position="21"/>
    </location>
</feature>
<proteinExistence type="predicted"/>
<dbReference type="Proteomes" id="UP000063308">
    <property type="component" value="Chromosome"/>
</dbReference>
<accession>A0A0E4BMY2</accession>
<sequence length="44" mass="4620">MTDRPRHGVLSFTVDSHESGGSTLGRPALAALILSKAAMLRSDP</sequence>
<name>A0A0E4BMY2_9BRAD</name>
<reference evidence="2 3" key="1">
    <citation type="submission" date="2014-11" db="EMBL/GenBank/DDBJ databases">
        <title>Symbiosis island explosion on the genome of extra-slow-growing strains of soybean bradyrhizobia with massive insertion sequences.</title>
        <authorList>
            <person name="Iida T."/>
            <person name="Minamisawa K."/>
        </authorList>
    </citation>
    <scope>NUCLEOTIDE SEQUENCE [LARGE SCALE GENOMIC DNA]</scope>
    <source>
        <strain evidence="2 3">NK6</strain>
    </source>
</reference>
<organism evidence="2 3">
    <name type="scientific">Bradyrhizobium diazoefficiens</name>
    <dbReference type="NCBI Taxonomy" id="1355477"/>
    <lineage>
        <taxon>Bacteria</taxon>
        <taxon>Pseudomonadati</taxon>
        <taxon>Pseudomonadota</taxon>
        <taxon>Alphaproteobacteria</taxon>
        <taxon>Hyphomicrobiales</taxon>
        <taxon>Nitrobacteraceae</taxon>
        <taxon>Bradyrhizobium</taxon>
    </lineage>
</organism>